<dbReference type="InterPro" id="IPR036866">
    <property type="entry name" value="RibonucZ/Hydroxyglut_hydro"/>
</dbReference>
<dbReference type="GO" id="GO:0050313">
    <property type="term" value="F:sulfur dioxygenase activity"/>
    <property type="evidence" value="ECO:0007669"/>
    <property type="project" value="TreeGrafter"/>
</dbReference>
<evidence type="ECO:0000259" key="1">
    <source>
        <dbReference type="Pfam" id="PF00753"/>
    </source>
</evidence>
<dbReference type="EMBL" id="BARS01033300">
    <property type="protein sequence ID" value="GAG24417.1"/>
    <property type="molecule type" value="Genomic_DNA"/>
</dbReference>
<evidence type="ECO:0000313" key="2">
    <source>
        <dbReference type="EMBL" id="GAG24417.1"/>
    </source>
</evidence>
<dbReference type="Gene3D" id="3.60.15.10">
    <property type="entry name" value="Ribonuclease Z/Hydroxyacylglutathione hydrolase-like"/>
    <property type="match status" value="1"/>
</dbReference>
<dbReference type="AlphaFoldDB" id="X0WMI1"/>
<dbReference type="PANTHER" id="PTHR43084">
    <property type="entry name" value="PERSULFIDE DIOXYGENASE ETHE1"/>
    <property type="match status" value="1"/>
</dbReference>
<gene>
    <name evidence="2" type="ORF">S01H1_51599</name>
</gene>
<dbReference type="GO" id="GO:0070813">
    <property type="term" value="P:hydrogen sulfide metabolic process"/>
    <property type="evidence" value="ECO:0007669"/>
    <property type="project" value="TreeGrafter"/>
</dbReference>
<organism evidence="2">
    <name type="scientific">marine sediment metagenome</name>
    <dbReference type="NCBI Taxonomy" id="412755"/>
    <lineage>
        <taxon>unclassified sequences</taxon>
        <taxon>metagenomes</taxon>
        <taxon>ecological metagenomes</taxon>
    </lineage>
</organism>
<feature type="non-terminal residue" evidence="2">
    <location>
        <position position="113"/>
    </location>
</feature>
<dbReference type="PANTHER" id="PTHR43084:SF1">
    <property type="entry name" value="PERSULFIDE DIOXYGENASE ETHE1, MITOCHONDRIAL"/>
    <property type="match status" value="1"/>
</dbReference>
<accession>X0WMI1</accession>
<comment type="caution">
    <text evidence="2">The sequence shown here is derived from an EMBL/GenBank/DDBJ whole genome shotgun (WGS) entry which is preliminary data.</text>
</comment>
<dbReference type="InterPro" id="IPR001279">
    <property type="entry name" value="Metallo-B-lactamas"/>
</dbReference>
<sequence length="113" mass="12798">MESSMFFEKVTSEIVSHLSYFIGSGTEAVVVDPRRDCQVYVDIAKREGMNVRHIFETHRNEDYIVGSLELADLTGADIYHGPWPEFKYGKVVPNGREFKIGKLKVTAIHTPGH</sequence>
<name>X0WMI1_9ZZZZ</name>
<dbReference type="Pfam" id="PF00753">
    <property type="entry name" value="Lactamase_B"/>
    <property type="match status" value="1"/>
</dbReference>
<reference evidence="2" key="1">
    <citation type="journal article" date="2014" name="Front. Microbiol.">
        <title>High frequency of phylogenetically diverse reductive dehalogenase-homologous genes in deep subseafloor sedimentary metagenomes.</title>
        <authorList>
            <person name="Kawai M."/>
            <person name="Futagami T."/>
            <person name="Toyoda A."/>
            <person name="Takaki Y."/>
            <person name="Nishi S."/>
            <person name="Hori S."/>
            <person name="Arai W."/>
            <person name="Tsubouchi T."/>
            <person name="Morono Y."/>
            <person name="Uchiyama I."/>
            <person name="Ito T."/>
            <person name="Fujiyama A."/>
            <person name="Inagaki F."/>
            <person name="Takami H."/>
        </authorList>
    </citation>
    <scope>NUCLEOTIDE SEQUENCE</scope>
    <source>
        <strain evidence="2">Expedition CK06-06</strain>
    </source>
</reference>
<proteinExistence type="predicted"/>
<dbReference type="InterPro" id="IPR051682">
    <property type="entry name" value="Mito_Persulfide_Diox"/>
</dbReference>
<feature type="domain" description="Metallo-beta-lactamase" evidence="1">
    <location>
        <begin position="16"/>
        <end position="82"/>
    </location>
</feature>
<protein>
    <recommendedName>
        <fullName evidence="1">Metallo-beta-lactamase domain-containing protein</fullName>
    </recommendedName>
</protein>
<dbReference type="GO" id="GO:0006749">
    <property type="term" value="P:glutathione metabolic process"/>
    <property type="evidence" value="ECO:0007669"/>
    <property type="project" value="TreeGrafter"/>
</dbReference>
<dbReference type="SUPFAM" id="SSF56281">
    <property type="entry name" value="Metallo-hydrolase/oxidoreductase"/>
    <property type="match status" value="1"/>
</dbReference>